<dbReference type="AlphaFoldDB" id="A0A0B7BH50"/>
<feature type="region of interest" description="Disordered" evidence="1">
    <location>
        <begin position="45"/>
        <end position="64"/>
    </location>
</feature>
<evidence type="ECO:0000313" key="2">
    <source>
        <dbReference type="EMBL" id="CEK92212.1"/>
    </source>
</evidence>
<accession>A0A0B7BH50</accession>
<evidence type="ECO:0000256" key="1">
    <source>
        <dbReference type="SAM" id="MobiDB-lite"/>
    </source>
</evidence>
<feature type="non-terminal residue" evidence="2">
    <location>
        <position position="132"/>
    </location>
</feature>
<feature type="compositionally biased region" description="Basic and acidic residues" evidence="1">
    <location>
        <begin position="53"/>
        <end position="64"/>
    </location>
</feature>
<gene>
    <name evidence="2" type="primary">ORF187148</name>
</gene>
<sequence>LVGCDNFSQSHSRQMRIMEANTGDETDNKEGITEDMKYIVNNTEDETGDCEMNSEHKEDSSIEKEELGLVSREERLHDFRPFLKVRDCPDMVVDVMSKFGQNDDSPSTSLEKHDKCDFNEEEVTTACHLTRR</sequence>
<proteinExistence type="predicted"/>
<reference evidence="2" key="1">
    <citation type="submission" date="2014-12" db="EMBL/GenBank/DDBJ databases">
        <title>Insight into the proteome of Arion vulgaris.</title>
        <authorList>
            <person name="Aradska J."/>
            <person name="Bulat T."/>
            <person name="Smidak R."/>
            <person name="Sarate P."/>
            <person name="Gangsoo J."/>
            <person name="Sialana F."/>
            <person name="Bilban M."/>
            <person name="Lubec G."/>
        </authorList>
    </citation>
    <scope>NUCLEOTIDE SEQUENCE</scope>
    <source>
        <tissue evidence="2">Skin</tissue>
    </source>
</reference>
<organism evidence="2">
    <name type="scientific">Arion vulgaris</name>
    <dbReference type="NCBI Taxonomy" id="1028688"/>
    <lineage>
        <taxon>Eukaryota</taxon>
        <taxon>Metazoa</taxon>
        <taxon>Spiralia</taxon>
        <taxon>Lophotrochozoa</taxon>
        <taxon>Mollusca</taxon>
        <taxon>Gastropoda</taxon>
        <taxon>Heterobranchia</taxon>
        <taxon>Euthyneura</taxon>
        <taxon>Panpulmonata</taxon>
        <taxon>Eupulmonata</taxon>
        <taxon>Stylommatophora</taxon>
        <taxon>Helicina</taxon>
        <taxon>Arionoidea</taxon>
        <taxon>Arionidae</taxon>
        <taxon>Arion</taxon>
    </lineage>
</organism>
<protein>
    <submittedName>
        <fullName evidence="2">Uncharacterized protein</fullName>
    </submittedName>
</protein>
<feature type="non-terminal residue" evidence="2">
    <location>
        <position position="1"/>
    </location>
</feature>
<dbReference type="EMBL" id="HACG01045347">
    <property type="protein sequence ID" value="CEK92212.1"/>
    <property type="molecule type" value="Transcribed_RNA"/>
</dbReference>
<name>A0A0B7BH50_9EUPU</name>